<sequence>MSEERRDTSRETRRQRPHPGDIGRRVALRRQELGLTREEAASRAGMAPGYLRYVEEQPGDVDVGGLIRLAGALQTSVDELRGGQVDVPPGQSPPLARPELEELSADECRTRLRDRGVGRVAVPTEAGPAVFPVNYVVAEDDTIVYRTAPDAAPAAAVGRKISFEVDQVDDALSQGWSVLVSGAAEEITEAEAADLLPPGVVPRPWPGGERNLLVRVTPSGVTGRLIRAG</sequence>
<dbReference type="EMBL" id="CP003219">
    <property type="protein sequence ID" value="AEW92413.1"/>
    <property type="molecule type" value="Genomic_DNA"/>
</dbReference>
<proteinExistence type="predicted"/>
<dbReference type="PROSITE" id="PS50943">
    <property type="entry name" value="HTH_CROC1"/>
    <property type="match status" value="1"/>
</dbReference>
<organism evidence="3 4">
    <name type="scientific">Streptantibioticus cattleyicolor (strain ATCC 35852 / DSM 46488 / JCM 4925 / NBRC 14057 / NRRL 8057)</name>
    <name type="common">Streptomyces cattleya</name>
    <dbReference type="NCBI Taxonomy" id="1003195"/>
    <lineage>
        <taxon>Bacteria</taxon>
        <taxon>Bacillati</taxon>
        <taxon>Actinomycetota</taxon>
        <taxon>Actinomycetes</taxon>
        <taxon>Kitasatosporales</taxon>
        <taxon>Streptomycetaceae</taxon>
        <taxon>Streptantibioticus</taxon>
    </lineage>
</organism>
<protein>
    <submittedName>
        <fullName evidence="3">DNA-binding protein</fullName>
    </submittedName>
</protein>
<dbReference type="SMART" id="SM00530">
    <property type="entry name" value="HTH_XRE"/>
    <property type="match status" value="1"/>
</dbReference>
<evidence type="ECO:0000256" key="1">
    <source>
        <dbReference type="SAM" id="MobiDB-lite"/>
    </source>
</evidence>
<evidence type="ECO:0000313" key="4">
    <source>
        <dbReference type="Proteomes" id="UP000007842"/>
    </source>
</evidence>
<dbReference type="STRING" id="1003195.SCATT_00420"/>
<dbReference type="eggNOG" id="COG3467">
    <property type="taxonomic scope" value="Bacteria"/>
</dbReference>
<accession>F8K1U3</accession>
<gene>
    <name evidence="3" type="ordered locus">SCATT_00420</name>
</gene>
<dbReference type="InterPro" id="IPR010982">
    <property type="entry name" value="Lambda_DNA-bd_dom_sf"/>
</dbReference>
<dbReference type="InterPro" id="IPR001387">
    <property type="entry name" value="Cro/C1-type_HTH"/>
</dbReference>
<dbReference type="Pfam" id="PF12900">
    <property type="entry name" value="Pyridox_ox_2"/>
    <property type="match status" value="1"/>
</dbReference>
<evidence type="ECO:0000313" key="3">
    <source>
        <dbReference type="EMBL" id="AEW92413.1"/>
    </source>
</evidence>
<dbReference type="InterPro" id="IPR024747">
    <property type="entry name" value="Pyridox_Oxase-rel"/>
</dbReference>
<dbReference type="AlphaFoldDB" id="F8K1U3"/>
<dbReference type="OrthoDB" id="7062584at2"/>
<name>F8K1U3_STREN</name>
<dbReference type="Gene3D" id="1.10.260.40">
    <property type="entry name" value="lambda repressor-like DNA-binding domains"/>
    <property type="match status" value="1"/>
</dbReference>
<keyword evidence="4" id="KW-1185">Reference proteome</keyword>
<keyword evidence="3" id="KW-0238">DNA-binding</keyword>
<dbReference type="SUPFAM" id="SSF47413">
    <property type="entry name" value="lambda repressor-like DNA-binding domains"/>
    <property type="match status" value="1"/>
</dbReference>
<dbReference type="KEGG" id="scy:SCATT_00420"/>
<reference evidence="4" key="1">
    <citation type="submission" date="2011-12" db="EMBL/GenBank/DDBJ databases">
        <title>Complete genome sequence of Streptomyces cattleya strain DSM 46488.</title>
        <authorList>
            <person name="Ou H.-Y."/>
            <person name="Li P."/>
            <person name="Zhao C."/>
            <person name="O'Hagan D."/>
            <person name="Deng Z."/>
        </authorList>
    </citation>
    <scope>NUCLEOTIDE SEQUENCE [LARGE SCALE GENOMIC DNA]</scope>
    <source>
        <strain evidence="4">ATCC 35852 / DSM 46488 / JCM 4925 / NBRC 14057 / NRRL 8057</strain>
    </source>
</reference>
<dbReference type="RefSeq" id="WP_014140816.1">
    <property type="nucleotide sequence ID" value="NC_016111.1"/>
</dbReference>
<dbReference type="KEGG" id="sct:SCAT_0039"/>
<dbReference type="HOGENOM" id="CLU_078523_0_0_11"/>
<dbReference type="GO" id="GO:0003677">
    <property type="term" value="F:DNA binding"/>
    <property type="evidence" value="ECO:0007669"/>
    <property type="project" value="UniProtKB-KW"/>
</dbReference>
<evidence type="ECO:0000259" key="2">
    <source>
        <dbReference type="PROSITE" id="PS50943"/>
    </source>
</evidence>
<dbReference type="Gene3D" id="2.30.110.10">
    <property type="entry name" value="Electron Transport, Fmn-binding Protein, Chain A"/>
    <property type="match status" value="1"/>
</dbReference>
<feature type="domain" description="HTH cro/C1-type" evidence="2">
    <location>
        <begin position="26"/>
        <end position="80"/>
    </location>
</feature>
<dbReference type="InterPro" id="IPR012349">
    <property type="entry name" value="Split_barrel_FMN-bd"/>
</dbReference>
<dbReference type="CDD" id="cd00093">
    <property type="entry name" value="HTH_XRE"/>
    <property type="match status" value="1"/>
</dbReference>
<dbReference type="SUPFAM" id="SSF50475">
    <property type="entry name" value="FMN-binding split barrel"/>
    <property type="match status" value="1"/>
</dbReference>
<dbReference type="Pfam" id="PF01381">
    <property type="entry name" value="HTH_3"/>
    <property type="match status" value="1"/>
</dbReference>
<dbReference type="Proteomes" id="UP000007842">
    <property type="component" value="Chromosome"/>
</dbReference>
<accession>G8WVW8</accession>
<dbReference type="PATRIC" id="fig|1003195.11.peg.1696"/>
<feature type="region of interest" description="Disordered" evidence="1">
    <location>
        <begin position="1"/>
        <end position="31"/>
    </location>
</feature>